<dbReference type="GO" id="GO:0043565">
    <property type="term" value="F:sequence-specific DNA binding"/>
    <property type="evidence" value="ECO:0007669"/>
    <property type="project" value="InterPro"/>
</dbReference>
<sequence length="137" mass="14759">MVDHIVDASEPRGRVDIQVGAGRRRRWSAAVKGRIVAESYAPGTVVSEVARRHDLSPQHLFAWRKAARAGLLSLPAEDAPLFVPVVSELRPAGMCMEAAMRNGITISIEIGDAVVRAAAGVDPAWLRDVLRAVRATT</sequence>
<gene>
    <name evidence="2" type="ORF">AOQ71_10250</name>
</gene>
<name>A0A0R3E697_9BRAD</name>
<dbReference type="PANTHER" id="PTHR37936:SF3">
    <property type="entry name" value="TRANSPOSASE INSC FOR INSERTION ELEMENT IS2A-RELATED"/>
    <property type="match status" value="1"/>
</dbReference>
<evidence type="ECO:0000256" key="1">
    <source>
        <dbReference type="ARBA" id="ARBA00009964"/>
    </source>
</evidence>
<organism evidence="2 3">
    <name type="scientific">Bradyrhizobium manausense</name>
    <dbReference type="NCBI Taxonomy" id="989370"/>
    <lineage>
        <taxon>Bacteria</taxon>
        <taxon>Pseudomonadati</taxon>
        <taxon>Pseudomonadota</taxon>
        <taxon>Alphaproteobacteria</taxon>
        <taxon>Hyphomicrobiales</taxon>
        <taxon>Nitrobacteraceae</taxon>
        <taxon>Bradyrhizobium</taxon>
    </lineage>
</organism>
<dbReference type="RefSeq" id="WP_057745375.1">
    <property type="nucleotide sequence ID" value="NZ_LJYG01000044.1"/>
</dbReference>
<protein>
    <submittedName>
        <fullName evidence="2">Transposase</fullName>
    </submittedName>
</protein>
<dbReference type="AlphaFoldDB" id="A0A0R3E697"/>
<evidence type="ECO:0000313" key="2">
    <source>
        <dbReference type="EMBL" id="KRQ15372.1"/>
    </source>
</evidence>
<dbReference type="NCBIfam" id="NF047595">
    <property type="entry name" value="IS66_ISRel24_TnpA"/>
    <property type="match status" value="1"/>
</dbReference>
<dbReference type="InterPro" id="IPR002514">
    <property type="entry name" value="Transposase_8"/>
</dbReference>
<dbReference type="EMBL" id="LJYG01000044">
    <property type="protein sequence ID" value="KRQ15372.1"/>
    <property type="molecule type" value="Genomic_DNA"/>
</dbReference>
<dbReference type="Gene3D" id="1.10.10.10">
    <property type="entry name" value="Winged helix-like DNA-binding domain superfamily/Winged helix DNA-binding domain"/>
    <property type="match status" value="1"/>
</dbReference>
<dbReference type="STRING" id="989370.AOQ71_10250"/>
<dbReference type="GO" id="GO:0004803">
    <property type="term" value="F:transposase activity"/>
    <property type="evidence" value="ECO:0007669"/>
    <property type="project" value="InterPro"/>
</dbReference>
<keyword evidence="3" id="KW-1185">Reference proteome</keyword>
<reference evidence="2 3" key="1">
    <citation type="submission" date="2015-09" db="EMBL/GenBank/DDBJ databases">
        <title>Draft Genome Sequence of Bradyrhizobium manausense Strain BR 3351T, a Novel Symbiotic Nitrogen-Fixing Alphaproteobacterium Isolated from Brazilian Amazon Rain Forest.</title>
        <authorList>
            <person name="De Araujo J.L."/>
            <person name="Zilli J.E."/>
        </authorList>
    </citation>
    <scope>NUCLEOTIDE SEQUENCE [LARGE SCALE GENOMIC DNA]</scope>
    <source>
        <strain evidence="2 3">BR3351</strain>
    </source>
</reference>
<proteinExistence type="inferred from homology"/>
<dbReference type="PANTHER" id="PTHR37936">
    <property type="entry name" value="TRANSPOSASE INSC FOR INSERTION ELEMENT IS2A-RELATED"/>
    <property type="match status" value="1"/>
</dbReference>
<dbReference type="Pfam" id="PF01527">
    <property type="entry name" value="HTH_Tnp_1"/>
    <property type="match status" value="1"/>
</dbReference>
<dbReference type="GO" id="GO:0006313">
    <property type="term" value="P:DNA transposition"/>
    <property type="evidence" value="ECO:0007669"/>
    <property type="project" value="InterPro"/>
</dbReference>
<comment type="caution">
    <text evidence="2">The sequence shown here is derived from an EMBL/GenBank/DDBJ whole genome shotgun (WGS) entry which is preliminary data.</text>
</comment>
<dbReference type="Proteomes" id="UP000051936">
    <property type="component" value="Unassembled WGS sequence"/>
</dbReference>
<dbReference type="InterPro" id="IPR036388">
    <property type="entry name" value="WH-like_DNA-bd_sf"/>
</dbReference>
<dbReference type="SUPFAM" id="SSF48295">
    <property type="entry name" value="TrpR-like"/>
    <property type="match status" value="1"/>
</dbReference>
<evidence type="ECO:0000313" key="3">
    <source>
        <dbReference type="Proteomes" id="UP000051936"/>
    </source>
</evidence>
<comment type="similarity">
    <text evidence="1">Belongs to the transposase 8 family.</text>
</comment>
<accession>A0A0R3E697</accession>
<dbReference type="InterPro" id="IPR010921">
    <property type="entry name" value="Trp_repressor/repl_initiator"/>
</dbReference>